<organism evidence="1 2">
    <name type="scientific">Shewanella decolorationis S12</name>
    <dbReference type="NCBI Taxonomy" id="1353536"/>
    <lineage>
        <taxon>Bacteria</taxon>
        <taxon>Pseudomonadati</taxon>
        <taxon>Pseudomonadota</taxon>
        <taxon>Gammaproteobacteria</taxon>
        <taxon>Alteromonadales</taxon>
        <taxon>Shewanellaceae</taxon>
        <taxon>Shewanella</taxon>
    </lineage>
</organism>
<evidence type="ECO:0000313" key="1">
    <source>
        <dbReference type="EMBL" id="ESE42594.1"/>
    </source>
</evidence>
<dbReference type="InterPro" id="IPR009778">
    <property type="entry name" value="ROF"/>
</dbReference>
<evidence type="ECO:0000313" key="2">
    <source>
        <dbReference type="Proteomes" id="UP000017548"/>
    </source>
</evidence>
<keyword evidence="2" id="KW-1185">Reference proteome</keyword>
<name>A0ABN0PRA2_9GAMM</name>
<dbReference type="InterPro" id="IPR023534">
    <property type="entry name" value="Rof/RNase_P-like"/>
</dbReference>
<accession>A0ABN0PRA2</accession>
<dbReference type="Pfam" id="PF07073">
    <property type="entry name" value="ROF"/>
    <property type="match status" value="1"/>
</dbReference>
<dbReference type="SUPFAM" id="SSF101744">
    <property type="entry name" value="Rof/RNase P subunit-like"/>
    <property type="match status" value="1"/>
</dbReference>
<sequence length="109" mass="12484">MVLIEKKTLNRIQIIHTRGKMMSDYKMIPCAHYDYLELACMHGYRLDIELQDGSLCQARAITTQTHADKTEWLVVEHQADQQTLRLDSIIAITPTDPHASFGRVMIASQ</sequence>
<comment type="caution">
    <text evidence="1">The sequence shown here is derived from an EMBL/GenBank/DDBJ whole genome shotgun (WGS) entry which is preliminary data.</text>
</comment>
<reference evidence="1 2" key="1">
    <citation type="journal article" date="2013" name="Genome Announc.">
        <title>Draft Genome Sequence of Shewanella decolorationis S12, a Dye-Degrading Bacterium Isolated from a Wastewater Treatment Plant.</title>
        <authorList>
            <person name="Xu M."/>
            <person name="Fang Y."/>
            <person name="Liu J."/>
            <person name="Chen X."/>
            <person name="Sun G."/>
            <person name="Guo J."/>
            <person name="Hua Z."/>
            <person name="Tu Q."/>
            <person name="Wu L."/>
            <person name="Zhou J."/>
            <person name="Liu X."/>
        </authorList>
    </citation>
    <scope>NUCLEOTIDE SEQUENCE [LARGE SCALE GENOMIC DNA]</scope>
    <source>
        <strain evidence="1 2">S12</strain>
    </source>
</reference>
<gene>
    <name evidence="1" type="ORF">SHD_0852</name>
</gene>
<dbReference type="Gene3D" id="2.30.30.400">
    <property type="entry name" value="Rof-like"/>
    <property type="match status" value="1"/>
</dbReference>
<proteinExistence type="predicted"/>
<dbReference type="EMBL" id="AXZL01000049">
    <property type="protein sequence ID" value="ESE42594.1"/>
    <property type="molecule type" value="Genomic_DNA"/>
</dbReference>
<dbReference type="InterPro" id="IPR038626">
    <property type="entry name" value="Rof-like_sf"/>
</dbReference>
<dbReference type="Proteomes" id="UP000017548">
    <property type="component" value="Unassembled WGS sequence"/>
</dbReference>
<protein>
    <submittedName>
        <fullName evidence="1">Transcriptional rof</fullName>
    </submittedName>
</protein>